<evidence type="ECO:0000313" key="1">
    <source>
        <dbReference type="EMBL" id="CAJ0785994.1"/>
    </source>
</evidence>
<keyword evidence="2" id="KW-1185">Reference proteome</keyword>
<name>A0ABN9INB1_9RALS</name>
<accession>A0ABN9INB1</accession>
<reference evidence="1 2" key="1">
    <citation type="submission" date="2023-07" db="EMBL/GenBank/DDBJ databases">
        <authorList>
            <person name="Peeters C."/>
        </authorList>
    </citation>
    <scope>NUCLEOTIDE SEQUENCE [LARGE SCALE GENOMIC DNA]</scope>
    <source>
        <strain evidence="1 2">LMG 19083</strain>
    </source>
</reference>
<comment type="caution">
    <text evidence="1">The sequence shown here is derived from an EMBL/GenBank/DDBJ whole genome shotgun (WGS) entry which is preliminary data.</text>
</comment>
<evidence type="ECO:0000313" key="2">
    <source>
        <dbReference type="Proteomes" id="UP001189813"/>
    </source>
</evidence>
<protein>
    <submittedName>
        <fullName evidence="1">Uncharacterized protein</fullName>
    </submittedName>
</protein>
<organism evidence="1 2">
    <name type="scientific">Ralstonia psammae</name>
    <dbReference type="NCBI Taxonomy" id="3058598"/>
    <lineage>
        <taxon>Bacteria</taxon>
        <taxon>Pseudomonadati</taxon>
        <taxon>Pseudomonadota</taxon>
        <taxon>Betaproteobacteria</taxon>
        <taxon>Burkholderiales</taxon>
        <taxon>Burkholderiaceae</taxon>
        <taxon>Ralstonia</taxon>
    </lineage>
</organism>
<proteinExistence type="predicted"/>
<dbReference type="Proteomes" id="UP001189813">
    <property type="component" value="Unassembled WGS sequence"/>
</dbReference>
<gene>
    <name evidence="1" type="ORF">LMG19083_01368</name>
</gene>
<sequence length="38" mass="4458">MKGNMWQLVEDVGQRLALRAKWHLELNHSEDKLSCAFC</sequence>
<dbReference type="EMBL" id="CATZBU010000003">
    <property type="protein sequence ID" value="CAJ0785994.1"/>
    <property type="molecule type" value="Genomic_DNA"/>
</dbReference>